<feature type="region of interest" description="Disordered" evidence="6">
    <location>
        <begin position="410"/>
        <end position="452"/>
    </location>
</feature>
<reference evidence="9 10" key="1">
    <citation type="submission" date="2023-11" db="EMBL/GenBank/DDBJ databases">
        <title>Dfirmibasis_genome.</title>
        <authorList>
            <person name="Edelbroek B."/>
            <person name="Kjellin J."/>
            <person name="Jerlstrom-Hultqvist J."/>
            <person name="Soderbom F."/>
        </authorList>
    </citation>
    <scope>NUCLEOTIDE SEQUENCE [LARGE SCALE GENOMIC DNA]</scope>
    <source>
        <strain evidence="9 10">TNS-C-14</strain>
    </source>
</reference>
<feature type="transmembrane region" description="Helical" evidence="7">
    <location>
        <begin position="178"/>
        <end position="203"/>
    </location>
</feature>
<dbReference type="PANTHER" id="PTHR31142">
    <property type="entry name" value="TOBAMOVIRUS MULTIPLICATION PROTEIN 1-LIKE ISOFORM X1"/>
    <property type="match status" value="1"/>
</dbReference>
<dbReference type="EMBL" id="JAVFKY010000006">
    <property type="protein sequence ID" value="KAK5574976.1"/>
    <property type="molecule type" value="Genomic_DNA"/>
</dbReference>
<dbReference type="InterPro" id="IPR040226">
    <property type="entry name" value="THH1/TOM1/TOM3"/>
</dbReference>
<feature type="transmembrane region" description="Helical" evidence="7">
    <location>
        <begin position="98"/>
        <end position="119"/>
    </location>
</feature>
<dbReference type="InterPro" id="IPR009457">
    <property type="entry name" value="THH1/TOM1/TOM3_dom"/>
</dbReference>
<evidence type="ECO:0000256" key="1">
    <source>
        <dbReference type="ARBA" id="ARBA00004127"/>
    </source>
</evidence>
<feature type="compositionally biased region" description="Low complexity" evidence="6">
    <location>
        <begin position="222"/>
        <end position="239"/>
    </location>
</feature>
<keyword evidence="5 7" id="KW-0472">Membrane</keyword>
<evidence type="ECO:0000256" key="6">
    <source>
        <dbReference type="SAM" id="MobiDB-lite"/>
    </source>
</evidence>
<protein>
    <recommendedName>
        <fullName evidence="8">THH1/TOM1/TOM3 domain-containing protein</fullName>
    </recommendedName>
</protein>
<keyword evidence="10" id="KW-1185">Reference proteome</keyword>
<proteinExistence type="inferred from homology"/>
<name>A0AAN7TRZ0_9MYCE</name>
<accession>A0AAN7TRZ0</accession>
<keyword evidence="4 7" id="KW-1133">Transmembrane helix</keyword>
<comment type="subcellular location">
    <subcellularLocation>
        <location evidence="1">Endomembrane system</location>
        <topology evidence="1">Multi-pass membrane protein</topology>
    </subcellularLocation>
</comment>
<evidence type="ECO:0000256" key="7">
    <source>
        <dbReference type="SAM" id="Phobius"/>
    </source>
</evidence>
<feature type="region of interest" description="Disordered" evidence="6">
    <location>
        <begin position="219"/>
        <end position="239"/>
    </location>
</feature>
<keyword evidence="3 7" id="KW-0812">Transmembrane</keyword>
<evidence type="ECO:0000256" key="5">
    <source>
        <dbReference type="ARBA" id="ARBA00023136"/>
    </source>
</evidence>
<evidence type="ECO:0000256" key="3">
    <source>
        <dbReference type="ARBA" id="ARBA00022692"/>
    </source>
</evidence>
<feature type="compositionally biased region" description="Low complexity" evidence="6">
    <location>
        <begin position="416"/>
        <end position="428"/>
    </location>
</feature>
<dbReference type="AlphaFoldDB" id="A0AAN7TRZ0"/>
<evidence type="ECO:0000313" key="10">
    <source>
        <dbReference type="Proteomes" id="UP001344447"/>
    </source>
</evidence>
<dbReference type="Pfam" id="PF06454">
    <property type="entry name" value="THH1_TOM1-3_dom"/>
    <property type="match status" value="2"/>
</dbReference>
<feature type="domain" description="THH1/TOM1/TOM3" evidence="8">
    <location>
        <begin position="23"/>
        <end position="208"/>
    </location>
</feature>
<feature type="transmembrane region" description="Helical" evidence="7">
    <location>
        <begin position="327"/>
        <end position="345"/>
    </location>
</feature>
<evidence type="ECO:0000313" key="9">
    <source>
        <dbReference type="EMBL" id="KAK5574976.1"/>
    </source>
</evidence>
<feature type="transmembrane region" description="Helical" evidence="7">
    <location>
        <begin position="31"/>
        <end position="56"/>
    </location>
</feature>
<evidence type="ECO:0000256" key="4">
    <source>
        <dbReference type="ARBA" id="ARBA00022989"/>
    </source>
</evidence>
<feature type="transmembrane region" description="Helical" evidence="7">
    <location>
        <begin position="68"/>
        <end position="86"/>
    </location>
</feature>
<gene>
    <name evidence="9" type="ORF">RB653_010231</name>
</gene>
<comment type="caution">
    <text evidence="9">The sequence shown here is derived from an EMBL/GenBank/DDBJ whole genome shotgun (WGS) entry which is preliminary data.</text>
</comment>
<feature type="domain" description="THH1/TOM1/TOM3" evidence="8">
    <location>
        <begin position="283"/>
        <end position="353"/>
    </location>
</feature>
<dbReference type="PANTHER" id="PTHR31142:SF9">
    <property type="entry name" value="THH1_TOM1_TOM3 DOMAIN-CONTAINING PROTEIN"/>
    <property type="match status" value="1"/>
</dbReference>
<evidence type="ECO:0000259" key="8">
    <source>
        <dbReference type="Pfam" id="PF06454"/>
    </source>
</evidence>
<dbReference type="Proteomes" id="UP001344447">
    <property type="component" value="Unassembled WGS sequence"/>
</dbReference>
<sequence length="452" mass="51170">MLIESFQSLKLKSSDSSVNSDNDINGYNINLYYILGIIDGLLFLWALFQLIRILIYSRNGAKNLKPKLIFHFIIAVTMLVRSGFFFSSQKINNYDIVLIWYEVSSMLLFVGYGCLLLFWMELYSRFSQPFSTAKDFWNIWIPRVIVFTTIIVLALVGWIVTLTIWGKSEDRRLLLDQIIEGIISGLFLVAGFGFLIYGILLFVSFKKLDKHNKIINDDNNKTKIPNGNNNETNRNNSNSNNIINISGGISSNSKTHLLVNGNSGVGKRRKGLLQSPPEAIRAAVVGSICTVCFCIRSIITLYSIRESINDPNQSGTTSFNLGWEFELAYFFMTEILPTVLMMFRLRKMKKKRNLLLNDPQPQQQPQQQNNRYSSQYSLLTSASFNQLVKSTKSNGGVQYNNINSPLILKHNEYDNDSSSSSSYSSSNNDSDEESSSESSAIPPSYKTTILPH</sequence>
<comment type="similarity">
    <text evidence="2">Belongs to the plant tobamovirus multiplication TOM1 protein family.</text>
</comment>
<evidence type="ECO:0000256" key="2">
    <source>
        <dbReference type="ARBA" id="ARBA00006779"/>
    </source>
</evidence>
<feature type="transmembrane region" description="Helical" evidence="7">
    <location>
        <begin position="140"/>
        <end position="166"/>
    </location>
</feature>
<organism evidence="9 10">
    <name type="scientific">Dictyostelium firmibasis</name>
    <dbReference type="NCBI Taxonomy" id="79012"/>
    <lineage>
        <taxon>Eukaryota</taxon>
        <taxon>Amoebozoa</taxon>
        <taxon>Evosea</taxon>
        <taxon>Eumycetozoa</taxon>
        <taxon>Dictyostelia</taxon>
        <taxon>Dictyosteliales</taxon>
        <taxon>Dictyosteliaceae</taxon>
        <taxon>Dictyostelium</taxon>
    </lineage>
</organism>
<feature type="transmembrane region" description="Helical" evidence="7">
    <location>
        <begin position="279"/>
        <end position="304"/>
    </location>
</feature>
<dbReference type="GO" id="GO:0012505">
    <property type="term" value="C:endomembrane system"/>
    <property type="evidence" value="ECO:0007669"/>
    <property type="project" value="UniProtKB-SubCell"/>
</dbReference>